<proteinExistence type="predicted"/>
<organism evidence="2 3">
    <name type="scientific">Danaus plexippus plexippus</name>
    <dbReference type="NCBI Taxonomy" id="278856"/>
    <lineage>
        <taxon>Eukaryota</taxon>
        <taxon>Metazoa</taxon>
        <taxon>Ecdysozoa</taxon>
        <taxon>Arthropoda</taxon>
        <taxon>Hexapoda</taxon>
        <taxon>Insecta</taxon>
        <taxon>Pterygota</taxon>
        <taxon>Neoptera</taxon>
        <taxon>Endopterygota</taxon>
        <taxon>Lepidoptera</taxon>
        <taxon>Glossata</taxon>
        <taxon>Ditrysia</taxon>
        <taxon>Papilionoidea</taxon>
        <taxon>Nymphalidae</taxon>
        <taxon>Danainae</taxon>
        <taxon>Danaini</taxon>
        <taxon>Danaina</taxon>
        <taxon>Danaus</taxon>
        <taxon>Danaus</taxon>
    </lineage>
</organism>
<gene>
    <name evidence="2" type="ORF">KGM_202440</name>
</gene>
<dbReference type="KEGG" id="dpl:KGM_202440"/>
<keyword evidence="3" id="KW-1185">Reference proteome</keyword>
<feature type="region of interest" description="Disordered" evidence="1">
    <location>
        <begin position="1"/>
        <end position="36"/>
    </location>
</feature>
<sequence>MPASSPAGVERRRPGEAWHAELSPLPREQRTDDRLGLRLSPGVRHVGLEPTWDPNNAI</sequence>
<protein>
    <submittedName>
        <fullName evidence="2">Uncharacterized protein</fullName>
    </submittedName>
</protein>
<dbReference type="Proteomes" id="UP000007151">
    <property type="component" value="Unassembled WGS sequence"/>
</dbReference>
<feature type="compositionally biased region" description="Basic and acidic residues" evidence="1">
    <location>
        <begin position="27"/>
        <end position="36"/>
    </location>
</feature>
<evidence type="ECO:0000256" key="1">
    <source>
        <dbReference type="SAM" id="MobiDB-lite"/>
    </source>
</evidence>
<evidence type="ECO:0000313" key="3">
    <source>
        <dbReference type="Proteomes" id="UP000007151"/>
    </source>
</evidence>
<reference evidence="2 3" key="1">
    <citation type="journal article" date="2011" name="Cell">
        <title>The monarch butterfly genome yields insights into long-distance migration.</title>
        <authorList>
            <person name="Zhan S."/>
            <person name="Merlin C."/>
            <person name="Boore J.L."/>
            <person name="Reppert S.M."/>
        </authorList>
    </citation>
    <scope>NUCLEOTIDE SEQUENCE [LARGE SCALE GENOMIC DNA]</scope>
    <source>
        <strain evidence="2">F-2</strain>
    </source>
</reference>
<dbReference type="InParanoid" id="A0A212FL68"/>
<evidence type="ECO:0000313" key="2">
    <source>
        <dbReference type="EMBL" id="OWR54495.1"/>
    </source>
</evidence>
<comment type="caution">
    <text evidence="2">The sequence shown here is derived from an EMBL/GenBank/DDBJ whole genome shotgun (WGS) entry which is preliminary data.</text>
</comment>
<name>A0A212FL68_DANPL</name>
<feature type="compositionally biased region" description="Basic and acidic residues" evidence="1">
    <location>
        <begin position="9"/>
        <end position="19"/>
    </location>
</feature>
<dbReference type="EMBL" id="AGBW02007832">
    <property type="protein sequence ID" value="OWR54495.1"/>
    <property type="molecule type" value="Genomic_DNA"/>
</dbReference>
<accession>A0A212FL68</accession>
<dbReference type="AlphaFoldDB" id="A0A212FL68"/>